<sequence length="385" mass="41981">MEERPIQTAVPDDQKLVTELQTQLVNSVILQSSPDPSVLIALNLAEALDPHVKMQLIEKIKETVVEKNTKDDYGTLKTTYYQLALDILALCVENSLDVEDASVILAKAALANELEFGGYFSVDYGLHQVPVSSGVPCHKCYPRLTKRAMETLIPQAATYLYTGAVASLALTCVSEMSKIQQSEFVTVIEEALTKITKQILGEQHSNGIIGNIYSTGLAMQALSVTSKFYNPGAWDRVKTTKEVLKEISLGAFNIPAAAAQILPSLVGKTYLDVRDGCGSTITVQYTISNSIVGPSFSYSITVNVPKGSVLLTVLNAAQSAKPNEFSFQTEETSWGPMVVSIHNVQASTNEKTYWQFLSGKKPLDQGVGSYKPVDGEHIRAIFSRY</sequence>
<keyword evidence="2" id="KW-1185">Reference proteome</keyword>
<accession>A0ACB8G3P8</accession>
<dbReference type="EMBL" id="CM037615">
    <property type="protein sequence ID" value="KAH8013693.1"/>
    <property type="molecule type" value="Genomic_DNA"/>
</dbReference>
<evidence type="ECO:0000313" key="2">
    <source>
        <dbReference type="Proteomes" id="UP000827872"/>
    </source>
</evidence>
<protein>
    <submittedName>
        <fullName evidence="1">Uncharacterized protein</fullName>
    </submittedName>
</protein>
<evidence type="ECO:0000313" key="1">
    <source>
        <dbReference type="EMBL" id="KAH8013693.1"/>
    </source>
</evidence>
<proteinExistence type="predicted"/>
<dbReference type="Proteomes" id="UP000827872">
    <property type="component" value="Linkage Group LG02"/>
</dbReference>
<reference evidence="1" key="1">
    <citation type="submission" date="2021-08" db="EMBL/GenBank/DDBJ databases">
        <title>The first chromosome-level gecko genome reveals the dynamic sex chromosomes of Neotropical dwarf geckos (Sphaerodactylidae: Sphaerodactylus).</title>
        <authorList>
            <person name="Pinto B.J."/>
            <person name="Keating S.E."/>
            <person name="Gamble T."/>
        </authorList>
    </citation>
    <scope>NUCLEOTIDE SEQUENCE</scope>
    <source>
        <strain evidence="1">TG3544</strain>
    </source>
</reference>
<gene>
    <name evidence="1" type="ORF">K3G42_021348</name>
</gene>
<organism evidence="1 2">
    <name type="scientific">Sphaerodactylus townsendi</name>
    <dbReference type="NCBI Taxonomy" id="933632"/>
    <lineage>
        <taxon>Eukaryota</taxon>
        <taxon>Metazoa</taxon>
        <taxon>Chordata</taxon>
        <taxon>Craniata</taxon>
        <taxon>Vertebrata</taxon>
        <taxon>Euteleostomi</taxon>
        <taxon>Lepidosauria</taxon>
        <taxon>Squamata</taxon>
        <taxon>Bifurcata</taxon>
        <taxon>Gekkota</taxon>
        <taxon>Sphaerodactylidae</taxon>
        <taxon>Sphaerodactylus</taxon>
    </lineage>
</organism>
<name>A0ACB8G3P8_9SAUR</name>
<comment type="caution">
    <text evidence="1">The sequence shown here is derived from an EMBL/GenBank/DDBJ whole genome shotgun (WGS) entry which is preliminary data.</text>
</comment>